<feature type="transmembrane region" description="Helical" evidence="1">
    <location>
        <begin position="77"/>
        <end position="95"/>
    </location>
</feature>
<dbReference type="Proteomes" id="UP000246104">
    <property type="component" value="Unassembled WGS sequence"/>
</dbReference>
<name>A0A317JQN4_9BACT</name>
<feature type="transmembrane region" description="Helical" evidence="1">
    <location>
        <begin position="101"/>
        <end position="119"/>
    </location>
</feature>
<gene>
    <name evidence="2" type="ORF">C5B42_04550</name>
</gene>
<dbReference type="InterPro" id="IPR021125">
    <property type="entry name" value="DUF2127"/>
</dbReference>
<feature type="transmembrane region" description="Helical" evidence="1">
    <location>
        <begin position="12"/>
        <end position="36"/>
    </location>
</feature>
<keyword evidence="1" id="KW-1133">Transmembrane helix</keyword>
<dbReference type="Pfam" id="PF09900">
    <property type="entry name" value="DUF2127"/>
    <property type="match status" value="1"/>
</dbReference>
<sequence>MAKEELNRPPSYILLIVYKFFAGFIELTTGILFGIFGQQFRTIYQSFQLAHLREDSSLYVRTIEHAIPFLLDHRSFVIAYFLTLGLGTIIGAVGLWYEKVWAIHMMIVLSAILVPFEFIDFVRRPTIFLFAYMLFNISIIVYLARFNPHVSRVLRKHKKIHPHDSQTDNI</sequence>
<keyword evidence="1" id="KW-0812">Transmembrane</keyword>
<evidence type="ECO:0000313" key="2">
    <source>
        <dbReference type="EMBL" id="PWU22981.1"/>
    </source>
</evidence>
<evidence type="ECO:0008006" key="4">
    <source>
        <dbReference type="Google" id="ProtNLM"/>
    </source>
</evidence>
<keyword evidence="1" id="KW-0472">Membrane</keyword>
<reference evidence="2 3" key="1">
    <citation type="submission" date="2018-02" db="EMBL/GenBank/DDBJ databases">
        <title>Genomic Reconstructions from Amazon Rainforest and Pasture Soil Reveal Novel Insights into the Physiology of Candidate Phyla in Tropical Sites.</title>
        <authorList>
            <person name="Kroeger M.E."/>
            <person name="Delmont T."/>
            <person name="Eren A.M."/>
            <person name="Guo J."/>
            <person name="Meyer K.M."/>
            <person name="Khan K."/>
            <person name="Rodrigues J.L.M."/>
            <person name="Bohannan B.J.M."/>
            <person name="Tringe S."/>
            <person name="Borges C.D."/>
            <person name="Tiedje J."/>
            <person name="Tsai S.M."/>
            <person name="Nusslein K."/>
        </authorList>
    </citation>
    <scope>NUCLEOTIDE SEQUENCE [LARGE SCALE GENOMIC DNA]</scope>
    <source>
        <strain evidence="2">Amazon FNV 2010 28 9</strain>
    </source>
</reference>
<evidence type="ECO:0000313" key="3">
    <source>
        <dbReference type="Proteomes" id="UP000246104"/>
    </source>
</evidence>
<proteinExistence type="predicted"/>
<evidence type="ECO:0000256" key="1">
    <source>
        <dbReference type="SAM" id="Phobius"/>
    </source>
</evidence>
<protein>
    <recommendedName>
        <fullName evidence="4">DUF2127 domain-containing protein</fullName>
    </recommendedName>
</protein>
<comment type="caution">
    <text evidence="2">The sequence shown here is derived from an EMBL/GenBank/DDBJ whole genome shotgun (WGS) entry which is preliminary data.</text>
</comment>
<accession>A0A317JQN4</accession>
<dbReference type="AlphaFoldDB" id="A0A317JQN4"/>
<dbReference type="EMBL" id="PSRQ01000050">
    <property type="protein sequence ID" value="PWU22981.1"/>
    <property type="molecule type" value="Genomic_DNA"/>
</dbReference>
<feature type="transmembrane region" description="Helical" evidence="1">
    <location>
        <begin position="126"/>
        <end position="144"/>
    </location>
</feature>
<organism evidence="2 3">
    <name type="scientific">Candidatus Cerribacteria bacterium 'Amazon FNV 2010 28 9'</name>
    <dbReference type="NCBI Taxonomy" id="2081795"/>
    <lineage>
        <taxon>Bacteria</taxon>
        <taxon>Candidatus Cerribacteria</taxon>
    </lineage>
</organism>